<dbReference type="InterPro" id="IPR052961">
    <property type="entry name" value="Oxido-Kinase-like_Enzymes"/>
</dbReference>
<proteinExistence type="predicted"/>
<dbReference type="Proteomes" id="UP000012179">
    <property type="component" value="Chromosome"/>
</dbReference>
<organism evidence="2 3">
    <name type="scientific">Nitrosospira lacus</name>
    <dbReference type="NCBI Taxonomy" id="1288494"/>
    <lineage>
        <taxon>Bacteria</taxon>
        <taxon>Pseudomonadati</taxon>
        <taxon>Pseudomonadota</taxon>
        <taxon>Betaproteobacteria</taxon>
        <taxon>Nitrosomonadales</taxon>
        <taxon>Nitrosomonadaceae</taxon>
        <taxon>Nitrosospira</taxon>
    </lineage>
</organism>
<protein>
    <submittedName>
        <fullName evidence="2">Aminoglycoside phosphotransferase</fullName>
    </submittedName>
</protein>
<evidence type="ECO:0000259" key="1">
    <source>
        <dbReference type="SMART" id="SM00587"/>
    </source>
</evidence>
<keyword evidence="2" id="KW-0808">Transferase</keyword>
<dbReference type="EMBL" id="CP021106">
    <property type="protein sequence ID" value="ARO88378.1"/>
    <property type="molecule type" value="Genomic_DNA"/>
</dbReference>
<dbReference type="SMART" id="SM00587">
    <property type="entry name" value="CHK"/>
    <property type="match status" value="1"/>
</dbReference>
<keyword evidence="3" id="KW-1185">Reference proteome</keyword>
<dbReference type="eggNOG" id="COG3173">
    <property type="taxonomic scope" value="Bacteria"/>
</dbReference>
<reference evidence="2 3" key="1">
    <citation type="journal article" date="2015" name="Int. J. Syst. Evol. Microbiol.">
        <title>Nitrosospira lacus sp. nov., a psychrotolerant, ammonia-oxidizing bacterium from sandy lake sediment.</title>
        <authorList>
            <person name="Urakawa H."/>
            <person name="Garcia J.C."/>
            <person name="Nielsen J.L."/>
            <person name="Le V.Q."/>
            <person name="Kozlowski J.A."/>
            <person name="Stein L.Y."/>
            <person name="Lim C.K."/>
            <person name="Pommerening-Roser A."/>
            <person name="Martens-Habbena W."/>
            <person name="Stahl D.A."/>
            <person name="Klotz M.G."/>
        </authorList>
    </citation>
    <scope>NUCLEOTIDE SEQUENCE [LARGE SCALE GENOMIC DNA]</scope>
    <source>
        <strain evidence="2 3">APG3</strain>
    </source>
</reference>
<dbReference type="InterPro" id="IPR011009">
    <property type="entry name" value="Kinase-like_dom_sf"/>
</dbReference>
<name>A0A1W6SRD6_9PROT</name>
<evidence type="ECO:0000313" key="3">
    <source>
        <dbReference type="Proteomes" id="UP000012179"/>
    </source>
</evidence>
<dbReference type="KEGG" id="nlc:EBAPG3_011675"/>
<feature type="domain" description="CHK kinase-like" evidence="1">
    <location>
        <begin position="123"/>
        <end position="302"/>
    </location>
</feature>
<dbReference type="AlphaFoldDB" id="A0A1W6SRD6"/>
<dbReference type="PANTHER" id="PTHR23020:SF41">
    <property type="entry name" value="AMINOGLYCOSIDE PHOSPHOTRANSFERASE DOMAIN-CONTAINING PROTEIN"/>
    <property type="match status" value="1"/>
</dbReference>
<dbReference type="PANTHER" id="PTHR23020">
    <property type="entry name" value="UNCHARACTERIZED NUCLEAR HORMONE RECEPTOR-RELATED"/>
    <property type="match status" value="1"/>
</dbReference>
<accession>A0A1W6SRD6</accession>
<dbReference type="Pfam" id="PF02958">
    <property type="entry name" value="EcKL"/>
    <property type="match status" value="1"/>
</dbReference>
<dbReference type="Gene3D" id="3.90.1200.10">
    <property type="match status" value="1"/>
</dbReference>
<dbReference type="GO" id="GO:0016740">
    <property type="term" value="F:transferase activity"/>
    <property type="evidence" value="ECO:0007669"/>
    <property type="project" value="UniProtKB-KW"/>
</dbReference>
<gene>
    <name evidence="2" type="ORF">EBAPG3_011675</name>
</gene>
<sequence>MPTAAMKHNILANHPDGLTDGWAQQIVNSHYPNVMVSSVAIVSVQVGTTTRIRLSVKHNGPEKLPRQWFVKLPSLAWRARLITALPRLLHTEVRFYNEAAQAVPVAMPGILAAQSSLGRGAILVLTDVTESGGVTGNPADALTVEQALLVVQQLARLHAHFWNKADLEKTYYWLNGPVRRLEDHLGTALAVPLMKRGLRQAGKLISRPLHASAIHYAQHRRRVMHYLSNTPQTLVHHDCHPGNLFWSRSKPGLLDWQLVRVGEGVGDVAYFLATALDPKVRRLHEANLLSIYGKELRDHGIAGIDTENLMRRYRAHLTYPFEAMVVSLAVGGMMELESNHELIRRTAAAIEDLDAFSAIPI</sequence>
<dbReference type="SUPFAM" id="SSF56112">
    <property type="entry name" value="Protein kinase-like (PK-like)"/>
    <property type="match status" value="1"/>
</dbReference>
<dbReference type="InterPro" id="IPR004119">
    <property type="entry name" value="EcKL"/>
</dbReference>
<dbReference type="InterPro" id="IPR015897">
    <property type="entry name" value="CHK_kinase-like"/>
</dbReference>
<evidence type="ECO:0000313" key="2">
    <source>
        <dbReference type="EMBL" id="ARO88378.1"/>
    </source>
</evidence>